<dbReference type="Pfam" id="PF21834">
    <property type="entry name" value="DUF6894"/>
    <property type="match status" value="1"/>
</dbReference>
<dbReference type="Proteomes" id="UP000051660">
    <property type="component" value="Unassembled WGS sequence"/>
</dbReference>
<gene>
    <name evidence="2" type="ORF">CQ14_02840</name>
</gene>
<organism evidence="2 3">
    <name type="scientific">Bradyrhizobium lablabi</name>
    <dbReference type="NCBI Taxonomy" id="722472"/>
    <lineage>
        <taxon>Bacteria</taxon>
        <taxon>Pseudomonadati</taxon>
        <taxon>Pseudomonadota</taxon>
        <taxon>Alphaproteobacteria</taxon>
        <taxon>Hyphomicrobiales</taxon>
        <taxon>Nitrobacteraceae</taxon>
        <taxon>Bradyrhizobium</taxon>
    </lineage>
</organism>
<feature type="domain" description="DUF6894" evidence="1">
    <location>
        <begin position="3"/>
        <end position="73"/>
    </location>
</feature>
<evidence type="ECO:0000259" key="1">
    <source>
        <dbReference type="Pfam" id="PF21834"/>
    </source>
</evidence>
<dbReference type="InterPro" id="IPR054189">
    <property type="entry name" value="DUF6894"/>
</dbReference>
<accession>A0A0R3N303</accession>
<evidence type="ECO:0000313" key="2">
    <source>
        <dbReference type="EMBL" id="KRR26446.1"/>
    </source>
</evidence>
<sequence>MALYYFDLRDGDVLAVDEEGMELRDMQAVQEEAARSMADAARDAVLSQSAGSFAHMSVEVRDDDGPVMRVRFSFDIDRRNA</sequence>
<proteinExistence type="predicted"/>
<dbReference type="AlphaFoldDB" id="A0A0R3N303"/>
<name>A0A0R3N303_9BRAD</name>
<protein>
    <recommendedName>
        <fullName evidence="1">DUF6894 domain-containing protein</fullName>
    </recommendedName>
</protein>
<reference evidence="2 3" key="1">
    <citation type="submission" date="2014-03" db="EMBL/GenBank/DDBJ databases">
        <title>Bradyrhizobium valentinum sp. nov., isolated from effective nodules of Lupinus mariae-josephae, a lupine endemic of basic-lime soils in Eastern Spain.</title>
        <authorList>
            <person name="Duran D."/>
            <person name="Rey L."/>
            <person name="Navarro A."/>
            <person name="Busquets A."/>
            <person name="Imperial J."/>
            <person name="Ruiz-Argueso T."/>
        </authorList>
    </citation>
    <scope>NUCLEOTIDE SEQUENCE [LARGE SCALE GENOMIC DNA]</scope>
    <source>
        <strain evidence="2 3">CCBAU 23086</strain>
    </source>
</reference>
<dbReference type="EMBL" id="LLYB01000046">
    <property type="protein sequence ID" value="KRR26446.1"/>
    <property type="molecule type" value="Genomic_DNA"/>
</dbReference>
<evidence type="ECO:0000313" key="3">
    <source>
        <dbReference type="Proteomes" id="UP000051660"/>
    </source>
</evidence>
<dbReference type="OrthoDB" id="7863142at2"/>
<comment type="caution">
    <text evidence="2">The sequence shown here is derived from an EMBL/GenBank/DDBJ whole genome shotgun (WGS) entry which is preliminary data.</text>
</comment>
<dbReference type="RefSeq" id="WP_057857120.1">
    <property type="nucleotide sequence ID" value="NZ_LLYB01000046.1"/>
</dbReference>